<evidence type="ECO:0000256" key="1">
    <source>
        <dbReference type="SAM" id="MobiDB-lite"/>
    </source>
</evidence>
<protein>
    <submittedName>
        <fullName evidence="2">Uncharacterized protein</fullName>
    </submittedName>
</protein>
<comment type="caution">
    <text evidence="2">The sequence shown here is derived from an EMBL/GenBank/DDBJ whole genome shotgun (WGS) entry which is preliminary data.</text>
</comment>
<dbReference type="EMBL" id="MCGQ01000046">
    <property type="protein sequence ID" value="OXY89315.1"/>
    <property type="molecule type" value="Genomic_DNA"/>
</dbReference>
<dbReference type="AlphaFoldDB" id="A0A233S0X1"/>
<evidence type="ECO:0000313" key="2">
    <source>
        <dbReference type="EMBL" id="OXY89315.1"/>
    </source>
</evidence>
<gene>
    <name evidence="2" type="ORF">BEK98_38455</name>
</gene>
<keyword evidence="3" id="KW-1185">Reference proteome</keyword>
<evidence type="ECO:0000313" key="3">
    <source>
        <dbReference type="Proteomes" id="UP000215483"/>
    </source>
</evidence>
<feature type="compositionally biased region" description="Polar residues" evidence="1">
    <location>
        <begin position="25"/>
        <end position="37"/>
    </location>
</feature>
<sequence length="61" mass="6340">MPAGEAGTAVVPLGASKPDSCRPPATTSVTEYGSLTQRTTTTPGPWLFRISESITLFEPGC</sequence>
<name>A0A233S0X1_STRDA</name>
<feature type="region of interest" description="Disordered" evidence="1">
    <location>
        <begin position="1"/>
        <end position="37"/>
    </location>
</feature>
<reference evidence="2 3" key="1">
    <citation type="submission" date="2016-07" db="EMBL/GenBank/DDBJ databases">
        <title>Draft genome of Streptomyces diastatochromogenes.</title>
        <authorList>
            <person name="Podduturi R."/>
            <person name="Lukassen M.B."/>
            <person name="Clausen N."/>
            <person name="Nielsen J.L."/>
            <person name="Jorgensen N.O."/>
        </authorList>
    </citation>
    <scope>NUCLEOTIDE SEQUENCE [LARGE SCALE GENOMIC DNA]</scope>
    <source>
        <strain evidence="2 3">DSM 40608</strain>
    </source>
</reference>
<accession>A0A233S0X1</accession>
<proteinExistence type="predicted"/>
<organism evidence="2 3">
    <name type="scientific">Streptomyces diastatochromogenes</name>
    <dbReference type="NCBI Taxonomy" id="42236"/>
    <lineage>
        <taxon>Bacteria</taxon>
        <taxon>Bacillati</taxon>
        <taxon>Actinomycetota</taxon>
        <taxon>Actinomycetes</taxon>
        <taxon>Kitasatosporales</taxon>
        <taxon>Streptomycetaceae</taxon>
        <taxon>Streptomyces</taxon>
    </lineage>
</organism>
<dbReference type="Proteomes" id="UP000215483">
    <property type="component" value="Unassembled WGS sequence"/>
</dbReference>